<dbReference type="Proteomes" id="UP000299102">
    <property type="component" value="Unassembled WGS sequence"/>
</dbReference>
<comment type="caution">
    <text evidence="1">The sequence shown here is derived from an EMBL/GenBank/DDBJ whole genome shotgun (WGS) entry which is preliminary data.</text>
</comment>
<dbReference type="AlphaFoldDB" id="A0A4C1V352"/>
<protein>
    <submittedName>
        <fullName evidence="1">Uncharacterized protein</fullName>
    </submittedName>
</protein>
<evidence type="ECO:0000313" key="2">
    <source>
        <dbReference type="Proteomes" id="UP000299102"/>
    </source>
</evidence>
<keyword evidence="2" id="KW-1185">Reference proteome</keyword>
<reference evidence="1 2" key="1">
    <citation type="journal article" date="2019" name="Commun. Biol.">
        <title>The bagworm genome reveals a unique fibroin gene that provides high tensile strength.</title>
        <authorList>
            <person name="Kono N."/>
            <person name="Nakamura H."/>
            <person name="Ohtoshi R."/>
            <person name="Tomita M."/>
            <person name="Numata K."/>
            <person name="Arakawa K."/>
        </authorList>
    </citation>
    <scope>NUCLEOTIDE SEQUENCE [LARGE SCALE GENOMIC DNA]</scope>
</reference>
<dbReference type="EMBL" id="BGZK01000264">
    <property type="protein sequence ID" value="GBP32766.1"/>
    <property type="molecule type" value="Genomic_DNA"/>
</dbReference>
<accession>A0A4C1V352</accession>
<organism evidence="1 2">
    <name type="scientific">Eumeta variegata</name>
    <name type="common">Bagworm moth</name>
    <name type="synonym">Eumeta japonica</name>
    <dbReference type="NCBI Taxonomy" id="151549"/>
    <lineage>
        <taxon>Eukaryota</taxon>
        <taxon>Metazoa</taxon>
        <taxon>Ecdysozoa</taxon>
        <taxon>Arthropoda</taxon>
        <taxon>Hexapoda</taxon>
        <taxon>Insecta</taxon>
        <taxon>Pterygota</taxon>
        <taxon>Neoptera</taxon>
        <taxon>Endopterygota</taxon>
        <taxon>Lepidoptera</taxon>
        <taxon>Glossata</taxon>
        <taxon>Ditrysia</taxon>
        <taxon>Tineoidea</taxon>
        <taxon>Psychidae</taxon>
        <taxon>Oiketicinae</taxon>
        <taxon>Eumeta</taxon>
    </lineage>
</organism>
<evidence type="ECO:0000313" key="1">
    <source>
        <dbReference type="EMBL" id="GBP32766.1"/>
    </source>
</evidence>
<gene>
    <name evidence="1" type="ORF">EVAR_18919_1</name>
</gene>
<proteinExistence type="predicted"/>
<name>A0A4C1V352_EUMVA</name>
<sequence>MLLIPCKQSPPAERGGFCQTLIVAKRPSRFCVGELSRARLSPSRECLPNKCTDFNLNFMCHRQADATSINCSGIDASVSFESLILSGHKPVRFLRLPTSQTEPSSY</sequence>